<dbReference type="PANTHER" id="PTHR13720">
    <property type="entry name" value="WD-40 REPEAT PROTEIN"/>
    <property type="match status" value="1"/>
</dbReference>
<proteinExistence type="predicted"/>
<keyword evidence="4" id="KW-0966">Cell projection</keyword>
<evidence type="ECO:0000256" key="5">
    <source>
        <dbReference type="ARBA" id="ARBA00040994"/>
    </source>
</evidence>
<accession>A0A1R2C4L0</accession>
<dbReference type="SUPFAM" id="SSF47473">
    <property type="entry name" value="EF-hand"/>
    <property type="match status" value="1"/>
</dbReference>
<dbReference type="InterPro" id="IPR011047">
    <property type="entry name" value="Quinoprotein_ADH-like_sf"/>
</dbReference>
<evidence type="ECO:0000313" key="7">
    <source>
        <dbReference type="EMBL" id="OMJ85387.1"/>
    </source>
</evidence>
<gene>
    <name evidence="7" type="ORF">SteCoe_13297</name>
    <name evidence="6" type="ORF">SteCoe_15009</name>
</gene>
<keyword evidence="2" id="KW-0853">WD repeat</keyword>
<dbReference type="InterPro" id="IPR015943">
    <property type="entry name" value="WD40/YVTN_repeat-like_dom_sf"/>
</dbReference>
<dbReference type="GO" id="GO:0031514">
    <property type="term" value="C:motile cilium"/>
    <property type="evidence" value="ECO:0007669"/>
    <property type="project" value="TreeGrafter"/>
</dbReference>
<name>A0A1R2C4L0_9CILI</name>
<dbReference type="InterPro" id="IPR001680">
    <property type="entry name" value="WD40_rpt"/>
</dbReference>
<dbReference type="OrthoDB" id="4899631at2759"/>
<evidence type="ECO:0000313" key="8">
    <source>
        <dbReference type="Proteomes" id="UP000187209"/>
    </source>
</evidence>
<dbReference type="InterPro" id="IPR011992">
    <property type="entry name" value="EF-hand-dom_pair"/>
</dbReference>
<dbReference type="PANTHER" id="PTHR13720:SF13">
    <property type="entry name" value="CILIA- AND FLAGELLA-ASSOCIATED PROTEIN 251"/>
    <property type="match status" value="1"/>
</dbReference>
<keyword evidence="8" id="KW-1185">Reference proteome</keyword>
<sequence>MEADNALFNEEASDGIDAMNLKWVIGFNKDINNGVHNLTSDERTEIFYTSAHTGVIYNYETREQKLLQGHCNKISCCAVSSDKRWIVTADLGDDALMVVWDSITATPLKTIFNPHGKGVYRMDISQNGNYICTLSDTVPQEITVWDWSKDINNDDDAIVVSGEVPNPDQKHYSIRFRTFTEYELTEMDVDSSKLEIATNSSKAVLFWKWNEQERTLNYDDNEKELKSFLRYAIDAFTQTVFIPGTTQAVTGTKKGQIIVWDMSFIMEADSSPEQRKPMKLVALVNHEATFLTTQGPYLVVGSSEGAVRFYDQRFTVEAWFENIKADNIMSISFANQVPRPSNENQIKNEPSRIDDDKKKIFACPDFIISSDNANIIKLMSVHFEDIPPVDKKEQCFQGQTLVKGMRYPVNAIAVHPKKPLVAIAGGKQDDYSYIHVWNYRTRIRKKFSPFSGTKILQVHNAMPLCMEFSPNGEFLCIGFNNGNLLLLDSENINREKQPQIKYTEVAKGITRIVFSNDGKAMVTTDKGDRVALFKWEHKRNNPDLNMEWVYCGQHKSHYKRITGVAFGESIDEREKSVLRLFSVGEDRKLIEYDTNSTDMTQLQILSNNKIEQEHKPTCCIWYPVSTGEDLLLTMNNAYKIKLWNANNKGCRLTCLGPTSGGPIVKLKLIAKYTDARTAIDAPDYYLVYATEEKVIGLIKLPVDGNPNKHVGLVGHPGSITDIAVSGDHKFLFTAGGDDLCVNMWYIDHQAIERQIALGGQGEEPFENMIEGGKFGKPYKDMKDFFYYSQIRSKKENTTKARKLEGSVPLGEIGFLMRAMGYYPSQQEIDNMINEVKYSKFTDTGKVVNHLDMDTLLRVFVNHRPVYGVDRNEIRESFKVLSKDIGSLPKEKIIDLLLSKGEIMQDSELKSCLISLLGPSEDIYETLPNDVNADFFLEKILGFEEVPEDQIEGDNQIVEEEEDPEN</sequence>
<evidence type="ECO:0000256" key="1">
    <source>
        <dbReference type="ARBA" id="ARBA00004138"/>
    </source>
</evidence>
<dbReference type="Pfam" id="PF00400">
    <property type="entry name" value="WD40"/>
    <property type="match status" value="2"/>
</dbReference>
<dbReference type="InterPro" id="IPR050630">
    <property type="entry name" value="WD_repeat_EMAP"/>
</dbReference>
<comment type="caution">
    <text evidence="6">The sequence shown here is derived from an EMBL/GenBank/DDBJ whole genome shotgun (WGS) entry which is preliminary data.</text>
</comment>
<evidence type="ECO:0000256" key="2">
    <source>
        <dbReference type="ARBA" id="ARBA00022574"/>
    </source>
</evidence>
<keyword evidence="3" id="KW-0677">Repeat</keyword>
<dbReference type="EMBL" id="MPUH01000238">
    <property type="protein sequence ID" value="OMJ85387.1"/>
    <property type="molecule type" value="Genomic_DNA"/>
</dbReference>
<organism evidence="6 8">
    <name type="scientific">Stentor coeruleus</name>
    <dbReference type="NCBI Taxonomy" id="5963"/>
    <lineage>
        <taxon>Eukaryota</taxon>
        <taxon>Sar</taxon>
        <taxon>Alveolata</taxon>
        <taxon>Ciliophora</taxon>
        <taxon>Postciliodesmatophora</taxon>
        <taxon>Heterotrichea</taxon>
        <taxon>Heterotrichida</taxon>
        <taxon>Stentoridae</taxon>
        <taxon>Stentor</taxon>
    </lineage>
</organism>
<dbReference type="SUPFAM" id="SSF101908">
    <property type="entry name" value="Putative isomerase YbhE"/>
    <property type="match status" value="1"/>
</dbReference>
<evidence type="ECO:0000256" key="3">
    <source>
        <dbReference type="ARBA" id="ARBA00022737"/>
    </source>
</evidence>
<dbReference type="SMART" id="SM00320">
    <property type="entry name" value="WD40"/>
    <property type="match status" value="9"/>
</dbReference>
<dbReference type="EMBL" id="MPUH01000285">
    <property type="protein sequence ID" value="OMJ83964.1"/>
    <property type="molecule type" value="Genomic_DNA"/>
</dbReference>
<reference evidence="6 8" key="1">
    <citation type="submission" date="2016-11" db="EMBL/GenBank/DDBJ databases">
        <title>The macronuclear genome of Stentor coeruleus: a giant cell with tiny introns.</title>
        <authorList>
            <person name="Slabodnick M."/>
            <person name="Ruby J.G."/>
            <person name="Reiff S.B."/>
            <person name="Swart E.C."/>
            <person name="Gosai S."/>
            <person name="Prabakaran S."/>
            <person name="Witkowska E."/>
            <person name="Larue G.E."/>
            <person name="Fisher S."/>
            <person name="Freeman R.M."/>
            <person name="Gunawardena J."/>
            <person name="Chu W."/>
            <person name="Stover N.A."/>
            <person name="Gregory B.D."/>
            <person name="Nowacki M."/>
            <person name="Derisi J."/>
            <person name="Roy S.W."/>
            <person name="Marshall W.F."/>
            <person name="Sood P."/>
        </authorList>
    </citation>
    <scope>NUCLEOTIDE SEQUENCE [LARGE SCALE GENOMIC DNA]</scope>
    <source>
        <strain evidence="6">WM001</strain>
    </source>
</reference>
<dbReference type="Gene3D" id="2.130.10.10">
    <property type="entry name" value="YVTN repeat-like/Quinoprotein amine dehydrogenase"/>
    <property type="match status" value="2"/>
</dbReference>
<dbReference type="Proteomes" id="UP000187209">
    <property type="component" value="Unassembled WGS sequence"/>
</dbReference>
<dbReference type="AlphaFoldDB" id="A0A1R2C4L0"/>
<comment type="subcellular location">
    <subcellularLocation>
        <location evidence="1">Cell projection</location>
        <location evidence="1">Cilium</location>
    </subcellularLocation>
</comment>
<evidence type="ECO:0000256" key="4">
    <source>
        <dbReference type="ARBA" id="ARBA00023273"/>
    </source>
</evidence>
<protein>
    <recommendedName>
        <fullName evidence="5">Cilia- and flagella-associated protein 251</fullName>
    </recommendedName>
</protein>
<dbReference type="SUPFAM" id="SSF50998">
    <property type="entry name" value="Quinoprotein alcohol dehydrogenase-like"/>
    <property type="match status" value="1"/>
</dbReference>
<evidence type="ECO:0000313" key="6">
    <source>
        <dbReference type="EMBL" id="OMJ83964.1"/>
    </source>
</evidence>